<reference evidence="3 4" key="1">
    <citation type="submission" date="2024-01" db="EMBL/GenBank/DDBJ databases">
        <title>The genomes of 5 underutilized Papilionoideae crops provide insights into root nodulation and disease resistance.</title>
        <authorList>
            <person name="Yuan L."/>
        </authorList>
    </citation>
    <scope>NUCLEOTIDE SEQUENCE [LARGE SCALE GENOMIC DNA]</scope>
    <source>
        <strain evidence="3">LY-2023</strain>
        <tissue evidence="3">Leaf</tissue>
    </source>
</reference>
<name>A0AAN9P6W2_CLITE</name>
<evidence type="ECO:0000313" key="4">
    <source>
        <dbReference type="Proteomes" id="UP001359559"/>
    </source>
</evidence>
<sequence length="190" mass="22104">MSQEGKEEEKVNPEAKVEHLMRQDGKEEEMNLEVKVEHQMSQEGKEEEQVIPEAKVEHLQINQEETEEAKVEHRVIQEEKEGNHHMQRKLSKRPKNGEIYNQVEANVKSIEKRLKYLTENFETLSIDMAMEIADAAYLLRLLRKPNLEIEMAGEMAHRGALLILQADMLSNKGHELLEQSKLKLKLTIND</sequence>
<keyword evidence="1" id="KW-0175">Coiled coil</keyword>
<dbReference type="Proteomes" id="UP001359559">
    <property type="component" value="Unassembled WGS sequence"/>
</dbReference>
<dbReference type="EMBL" id="JAYKXN010000005">
    <property type="protein sequence ID" value="KAK7286896.1"/>
    <property type="molecule type" value="Genomic_DNA"/>
</dbReference>
<keyword evidence="4" id="KW-1185">Reference proteome</keyword>
<evidence type="ECO:0000256" key="1">
    <source>
        <dbReference type="SAM" id="Coils"/>
    </source>
</evidence>
<proteinExistence type="predicted"/>
<gene>
    <name evidence="3" type="ORF">RJT34_22239</name>
</gene>
<feature type="coiled-coil region" evidence="1">
    <location>
        <begin position="61"/>
        <end position="120"/>
    </location>
</feature>
<protein>
    <submittedName>
        <fullName evidence="3">Uncharacterized protein</fullName>
    </submittedName>
</protein>
<evidence type="ECO:0000313" key="3">
    <source>
        <dbReference type="EMBL" id="KAK7286896.1"/>
    </source>
</evidence>
<comment type="caution">
    <text evidence="3">The sequence shown here is derived from an EMBL/GenBank/DDBJ whole genome shotgun (WGS) entry which is preliminary data.</text>
</comment>
<accession>A0AAN9P6W2</accession>
<evidence type="ECO:0000256" key="2">
    <source>
        <dbReference type="SAM" id="MobiDB-lite"/>
    </source>
</evidence>
<organism evidence="3 4">
    <name type="scientific">Clitoria ternatea</name>
    <name type="common">Butterfly pea</name>
    <dbReference type="NCBI Taxonomy" id="43366"/>
    <lineage>
        <taxon>Eukaryota</taxon>
        <taxon>Viridiplantae</taxon>
        <taxon>Streptophyta</taxon>
        <taxon>Embryophyta</taxon>
        <taxon>Tracheophyta</taxon>
        <taxon>Spermatophyta</taxon>
        <taxon>Magnoliopsida</taxon>
        <taxon>eudicotyledons</taxon>
        <taxon>Gunneridae</taxon>
        <taxon>Pentapetalae</taxon>
        <taxon>rosids</taxon>
        <taxon>fabids</taxon>
        <taxon>Fabales</taxon>
        <taxon>Fabaceae</taxon>
        <taxon>Papilionoideae</taxon>
        <taxon>50 kb inversion clade</taxon>
        <taxon>NPAAA clade</taxon>
        <taxon>indigoferoid/millettioid clade</taxon>
        <taxon>Phaseoleae</taxon>
        <taxon>Clitoria</taxon>
    </lineage>
</organism>
<feature type="region of interest" description="Disordered" evidence="2">
    <location>
        <begin position="1"/>
        <end position="51"/>
    </location>
</feature>
<dbReference type="AlphaFoldDB" id="A0AAN9P6W2"/>